<dbReference type="InterPro" id="IPR013949">
    <property type="entry name" value="Utp6"/>
</dbReference>
<evidence type="ECO:0000256" key="5">
    <source>
        <dbReference type="ARBA" id="ARBA00023242"/>
    </source>
</evidence>
<evidence type="ECO:0000256" key="2">
    <source>
        <dbReference type="ARBA" id="ARBA00010734"/>
    </source>
</evidence>
<evidence type="ECO:0000313" key="9">
    <source>
        <dbReference type="Proteomes" id="UP000541558"/>
    </source>
</evidence>
<dbReference type="GO" id="GO:0000462">
    <property type="term" value="P:maturation of SSU-rRNA from tricistronic rRNA transcript (SSU-rRNA, 5.8S rRNA, LSU-rRNA)"/>
    <property type="evidence" value="ECO:0007669"/>
    <property type="project" value="InterPro"/>
</dbReference>
<evidence type="ECO:0000256" key="4">
    <source>
        <dbReference type="ARBA" id="ARBA00022737"/>
    </source>
</evidence>
<dbReference type="SMART" id="SM00386">
    <property type="entry name" value="HAT"/>
    <property type="match status" value="3"/>
</dbReference>
<keyword evidence="9" id="KW-1185">Reference proteome</keyword>
<dbReference type="SUPFAM" id="SSF48452">
    <property type="entry name" value="TPR-like"/>
    <property type="match status" value="1"/>
</dbReference>
<dbReference type="GO" id="GO:0032040">
    <property type="term" value="C:small-subunit processome"/>
    <property type="evidence" value="ECO:0007669"/>
    <property type="project" value="TreeGrafter"/>
</dbReference>
<gene>
    <name evidence="8" type="ORF">D9611_000112</name>
</gene>
<dbReference type="AlphaFoldDB" id="A0A8H5BMF0"/>
<feature type="domain" description="U3 small nucleolar RNA-associated protein 6 N-terminal" evidence="7">
    <location>
        <begin position="9"/>
        <end position="91"/>
    </location>
</feature>
<feature type="compositionally biased region" description="Basic and acidic residues" evidence="6">
    <location>
        <begin position="208"/>
        <end position="217"/>
    </location>
</feature>
<dbReference type="Proteomes" id="UP000541558">
    <property type="component" value="Unassembled WGS sequence"/>
</dbReference>
<keyword evidence="5" id="KW-0539">Nucleus</keyword>
<accession>A0A8H5BMF0</accession>
<sequence>MERVHYQQEQMLPELKDLVEKNLFTENEIRHIVKQRTAFETALVRRVAKKADFIRYISYEMDLETLRRKRVKRMDLPKGPATVSDYSFVRRQFHIFERALKRFKSDVGMWIQYIQLAKREGAKALVGRVTARAMQLHPNNPTFYILAASHELDNLSPSAARALLQRGIRANPESVDMWKEYVKMELGFIESLRRRWDVLGIKLDAEKARKGKEKEENDPSPMEDGLEGDVTYESPKMDVDVEDDMGTEGAEARQQIMEGAIVQSVILNAAQALPKIELFTALKTVISDYPSPVALQNTLLDTLFDALAKTLPRDPKGMEMRAHRHLKSSPTAVDFVDGLRAANEEMLAIIGENGEEPLLETYASFVEAWCERVDDHHLKMYLISSLQGLIQKTRKPEPLLAVHIMLLMRTGAAPAKVRRTAEKYTTKAPSSQRVWLARLAVEKEHGPETVEKLWAEARKAVSGSDEEVQDVWTWGLDREGDREAQKRQHEELLRESMQRRGVHEALLVNYVTVLAPDAPETGGKSDQDRWIHWAHSVRHMASRYLTTARVWETLFAQVAKEGTESDGKAAVLEQVYLQWREHDLVAATLGWAQWLAGQGRGGDAAAVVVEGQRRATSPDMSAELSRRWMVVLS</sequence>
<evidence type="ECO:0000256" key="6">
    <source>
        <dbReference type="SAM" id="MobiDB-lite"/>
    </source>
</evidence>
<organism evidence="8 9">
    <name type="scientific">Ephemerocybe angulata</name>
    <dbReference type="NCBI Taxonomy" id="980116"/>
    <lineage>
        <taxon>Eukaryota</taxon>
        <taxon>Fungi</taxon>
        <taxon>Dikarya</taxon>
        <taxon>Basidiomycota</taxon>
        <taxon>Agaricomycotina</taxon>
        <taxon>Agaricomycetes</taxon>
        <taxon>Agaricomycetidae</taxon>
        <taxon>Agaricales</taxon>
        <taxon>Agaricineae</taxon>
        <taxon>Psathyrellaceae</taxon>
        <taxon>Ephemerocybe</taxon>
    </lineage>
</organism>
<dbReference type="Gene3D" id="1.25.40.10">
    <property type="entry name" value="Tetratricopeptide repeat domain"/>
    <property type="match status" value="1"/>
</dbReference>
<dbReference type="Pfam" id="PF08640">
    <property type="entry name" value="U3_assoc_6"/>
    <property type="match status" value="1"/>
</dbReference>
<reference evidence="8 9" key="1">
    <citation type="journal article" date="2020" name="ISME J.">
        <title>Uncovering the hidden diversity of litter-decomposition mechanisms in mushroom-forming fungi.</title>
        <authorList>
            <person name="Floudas D."/>
            <person name="Bentzer J."/>
            <person name="Ahren D."/>
            <person name="Johansson T."/>
            <person name="Persson P."/>
            <person name="Tunlid A."/>
        </authorList>
    </citation>
    <scope>NUCLEOTIDE SEQUENCE [LARGE SCALE GENOMIC DNA]</scope>
    <source>
        <strain evidence="8 9">CBS 175.51</strain>
    </source>
</reference>
<dbReference type="PANTHER" id="PTHR23271">
    <property type="entry name" value="HEPATOCELLULAR CARCINOMA-ASSOCIATED ANTIGEN 66"/>
    <property type="match status" value="1"/>
</dbReference>
<dbReference type="PANTHER" id="PTHR23271:SF1">
    <property type="entry name" value="U3 SMALL NUCLEOLAR RNA-ASSOCIATED PROTEIN 6 HOMOLOG"/>
    <property type="match status" value="1"/>
</dbReference>
<dbReference type="InterPro" id="IPR011990">
    <property type="entry name" value="TPR-like_helical_dom_sf"/>
</dbReference>
<feature type="region of interest" description="Disordered" evidence="6">
    <location>
        <begin position="208"/>
        <end position="230"/>
    </location>
</feature>
<name>A0A8H5BMF0_9AGAR</name>
<evidence type="ECO:0000259" key="7">
    <source>
        <dbReference type="Pfam" id="PF08640"/>
    </source>
</evidence>
<evidence type="ECO:0000313" key="8">
    <source>
        <dbReference type="EMBL" id="KAF5326089.1"/>
    </source>
</evidence>
<comment type="similarity">
    <text evidence="2">Belongs to the UTP6 family.</text>
</comment>
<comment type="subcellular location">
    <subcellularLocation>
        <location evidence="1">Nucleus</location>
        <location evidence="1">Nucleolus</location>
    </subcellularLocation>
</comment>
<dbReference type="InterPro" id="IPR055347">
    <property type="entry name" value="UTP6_N"/>
</dbReference>
<dbReference type="InterPro" id="IPR003107">
    <property type="entry name" value="HAT"/>
</dbReference>
<dbReference type="GO" id="GO:0034388">
    <property type="term" value="C:Pwp2p-containing subcomplex of 90S preribosome"/>
    <property type="evidence" value="ECO:0007669"/>
    <property type="project" value="TreeGrafter"/>
</dbReference>
<protein>
    <recommendedName>
        <fullName evidence="7">U3 small nucleolar RNA-associated protein 6 N-terminal domain-containing protein</fullName>
    </recommendedName>
</protein>
<dbReference type="OrthoDB" id="28112at2759"/>
<comment type="caution">
    <text evidence="8">The sequence shown here is derived from an EMBL/GenBank/DDBJ whole genome shotgun (WGS) entry which is preliminary data.</text>
</comment>
<keyword evidence="4" id="KW-0677">Repeat</keyword>
<keyword evidence="3" id="KW-0698">rRNA processing</keyword>
<evidence type="ECO:0000256" key="3">
    <source>
        <dbReference type="ARBA" id="ARBA00022552"/>
    </source>
</evidence>
<dbReference type="GO" id="GO:0030515">
    <property type="term" value="F:snoRNA binding"/>
    <property type="evidence" value="ECO:0007669"/>
    <property type="project" value="InterPro"/>
</dbReference>
<proteinExistence type="inferred from homology"/>
<dbReference type="EMBL" id="JAACJK010000163">
    <property type="protein sequence ID" value="KAF5326089.1"/>
    <property type="molecule type" value="Genomic_DNA"/>
</dbReference>
<evidence type="ECO:0000256" key="1">
    <source>
        <dbReference type="ARBA" id="ARBA00004604"/>
    </source>
</evidence>